<evidence type="ECO:0000256" key="2">
    <source>
        <dbReference type="ARBA" id="ARBA00022490"/>
    </source>
</evidence>
<evidence type="ECO:0000259" key="3">
    <source>
        <dbReference type="PROSITE" id="PS50097"/>
    </source>
</evidence>
<dbReference type="GO" id="GO:0005829">
    <property type="term" value="C:cytosol"/>
    <property type="evidence" value="ECO:0007669"/>
    <property type="project" value="TreeGrafter"/>
</dbReference>
<name>A0A6J8DRI9_MYTCO</name>
<dbReference type="InterPro" id="IPR011333">
    <property type="entry name" value="SKP1/BTB/POZ_sf"/>
</dbReference>
<dbReference type="Proteomes" id="UP000507470">
    <property type="component" value="Unassembled WGS sequence"/>
</dbReference>
<dbReference type="PROSITE" id="PS50097">
    <property type="entry name" value="BTB"/>
    <property type="match status" value="1"/>
</dbReference>
<dbReference type="Pfam" id="PF00651">
    <property type="entry name" value="BTB"/>
    <property type="match status" value="1"/>
</dbReference>
<gene>
    <name evidence="4" type="ORF">MCOR_43073</name>
</gene>
<dbReference type="InterPro" id="IPR012983">
    <property type="entry name" value="PHR"/>
</dbReference>
<dbReference type="InterPro" id="IPR011705">
    <property type="entry name" value="BACK"/>
</dbReference>
<dbReference type="Gene3D" id="2.60.120.820">
    <property type="entry name" value="PHR domain"/>
    <property type="match status" value="1"/>
</dbReference>
<dbReference type="SMART" id="SM00225">
    <property type="entry name" value="BTB"/>
    <property type="match status" value="1"/>
</dbReference>
<dbReference type="SUPFAM" id="SSF54695">
    <property type="entry name" value="POZ domain"/>
    <property type="match status" value="1"/>
</dbReference>
<proteinExistence type="predicted"/>
<dbReference type="OrthoDB" id="6086527at2759"/>
<dbReference type="SMART" id="SM00875">
    <property type="entry name" value="BACK"/>
    <property type="match status" value="1"/>
</dbReference>
<organism evidence="4 5">
    <name type="scientific">Mytilus coruscus</name>
    <name type="common">Sea mussel</name>
    <dbReference type="NCBI Taxonomy" id="42192"/>
    <lineage>
        <taxon>Eukaryota</taxon>
        <taxon>Metazoa</taxon>
        <taxon>Spiralia</taxon>
        <taxon>Lophotrochozoa</taxon>
        <taxon>Mollusca</taxon>
        <taxon>Bivalvia</taxon>
        <taxon>Autobranchia</taxon>
        <taxon>Pteriomorphia</taxon>
        <taxon>Mytilida</taxon>
        <taxon>Mytiloidea</taxon>
        <taxon>Mytilidae</taxon>
        <taxon>Mytilinae</taxon>
        <taxon>Mytilus</taxon>
    </lineage>
</organism>
<sequence length="505" mass="57739">MFLINDVSFGFKCRTLDALCPYYIKISDSDLNDSDTGSHEPECKSSKINRFLFKMASPEEDWQSSRSLVECNRYMLENNIGCDVTFLVGEEKTRISAHKHILISRSCVFFAMFNGPLAEKGQEIALPDIEHSVFRILLQYLYCEDTDIKPDLVLQLLYAAKKYSIQSLVKVCVKYLELDRSAENICTIFEQSYIFDEQDLQEKCLAYIRIHAPDVLHSNDFLELSPHCLELVLQDDLLRVDEQTILSCVLKWALNKCTKKDKEVNSENQRAELGHLLYLIRFPLMGKEYFTDVISEMDILSDKEKVELFKFFYQKGSKITTFITHERSEKIDELEARDSEDTRPIQTCIRYHSVYEDGSWYCGGEPDAIAFTTNRPIILHGVLVYGSYIGEGVYDITCSLYDTVDHEVATRRTRLKTSESQHTYPVLLEHPVTITNSKKHTVVVKLTNAEGLDTYQGKGGTTSVNCGTVRFSFSKSKYSRNGTDTKIGQIPGLLFTCGEDEDSDV</sequence>
<dbReference type="PANTHER" id="PTHR45774:SF4">
    <property type="entry name" value="AXUNDEAD, ISOFORM F"/>
    <property type="match status" value="1"/>
</dbReference>
<dbReference type="Pfam" id="PF07707">
    <property type="entry name" value="BACK"/>
    <property type="match status" value="1"/>
</dbReference>
<dbReference type="AlphaFoldDB" id="A0A6J8DRI9"/>
<feature type="domain" description="BTB" evidence="3">
    <location>
        <begin position="82"/>
        <end position="150"/>
    </location>
</feature>
<reference evidence="4 5" key="1">
    <citation type="submission" date="2020-06" db="EMBL/GenBank/DDBJ databases">
        <authorList>
            <person name="Li R."/>
            <person name="Bekaert M."/>
        </authorList>
    </citation>
    <scope>NUCLEOTIDE SEQUENCE [LARGE SCALE GENOMIC DNA]</scope>
    <source>
        <strain evidence="5">wild</strain>
    </source>
</reference>
<comment type="subcellular location">
    <subcellularLocation>
        <location evidence="1">Cytoplasm</location>
    </subcellularLocation>
</comment>
<evidence type="ECO:0000313" key="5">
    <source>
        <dbReference type="Proteomes" id="UP000507470"/>
    </source>
</evidence>
<evidence type="ECO:0000313" key="4">
    <source>
        <dbReference type="EMBL" id="CAC5409834.1"/>
    </source>
</evidence>
<dbReference type="PANTHER" id="PTHR45774">
    <property type="entry name" value="BTB/POZ DOMAIN-CONTAINING"/>
    <property type="match status" value="1"/>
</dbReference>
<dbReference type="Gene3D" id="1.25.40.420">
    <property type="match status" value="1"/>
</dbReference>
<keyword evidence="2" id="KW-0963">Cytoplasm</keyword>
<accession>A0A6J8DRI9</accession>
<dbReference type="InterPro" id="IPR038648">
    <property type="entry name" value="PHR_sf"/>
</dbReference>
<dbReference type="GO" id="GO:0022008">
    <property type="term" value="P:neurogenesis"/>
    <property type="evidence" value="ECO:0007669"/>
    <property type="project" value="TreeGrafter"/>
</dbReference>
<keyword evidence="5" id="KW-1185">Reference proteome</keyword>
<evidence type="ECO:0000256" key="1">
    <source>
        <dbReference type="ARBA" id="ARBA00004496"/>
    </source>
</evidence>
<dbReference type="Gene3D" id="3.30.710.10">
    <property type="entry name" value="Potassium Channel Kv1.1, Chain A"/>
    <property type="match status" value="1"/>
</dbReference>
<dbReference type="InterPro" id="IPR000210">
    <property type="entry name" value="BTB/POZ_dom"/>
</dbReference>
<dbReference type="EMBL" id="CACVKT020007648">
    <property type="protein sequence ID" value="CAC5409834.1"/>
    <property type="molecule type" value="Genomic_DNA"/>
</dbReference>
<protein>
    <submittedName>
        <fullName evidence="4">BTBD3_6</fullName>
    </submittedName>
</protein>
<dbReference type="Pfam" id="PF08005">
    <property type="entry name" value="PHR"/>
    <property type="match status" value="1"/>
</dbReference>